<comment type="catalytic activity">
    <reaction evidence="1">
        <text>Hydrolysis of terminal non-reducing N-acetyl-D-hexosamine residues in N-acetyl-beta-D-hexosaminides.</text>
        <dbReference type="EC" id="3.2.1.52"/>
    </reaction>
</comment>
<dbReference type="InterPro" id="IPR015883">
    <property type="entry name" value="Glyco_hydro_20_cat"/>
</dbReference>
<dbReference type="InterPro" id="IPR025705">
    <property type="entry name" value="Beta_hexosaminidase_sua/sub"/>
</dbReference>
<dbReference type="InterPro" id="IPR059177">
    <property type="entry name" value="GH29D-like_dom"/>
</dbReference>
<evidence type="ECO:0000259" key="9">
    <source>
        <dbReference type="Pfam" id="PF02838"/>
    </source>
</evidence>
<feature type="domain" description="Glycoside hydrolase family 20 catalytic" evidence="8">
    <location>
        <begin position="188"/>
        <end position="541"/>
    </location>
</feature>
<dbReference type="GO" id="GO:0004563">
    <property type="term" value="F:beta-N-acetylhexosaminidase activity"/>
    <property type="evidence" value="ECO:0007669"/>
    <property type="project" value="UniProtKB-EC"/>
</dbReference>
<name>A0A1H9NFX6_9BACT</name>
<reference evidence="12" key="1">
    <citation type="submission" date="2016-10" db="EMBL/GenBank/DDBJ databases">
        <authorList>
            <person name="Varghese N."/>
            <person name="Submissions S."/>
        </authorList>
    </citation>
    <scope>NUCLEOTIDE SEQUENCE [LARGE SCALE GENOMIC DNA]</scope>
    <source>
        <strain evidence="12">DSM 24740</strain>
    </source>
</reference>
<dbReference type="InParanoid" id="A0A1H9NFX6"/>
<dbReference type="CDD" id="cd06563">
    <property type="entry name" value="GH20_chitobiase-like"/>
    <property type="match status" value="1"/>
</dbReference>
<dbReference type="OrthoDB" id="9763537at2"/>
<keyword evidence="12" id="KW-1185">Reference proteome</keyword>
<dbReference type="STRING" id="478744.SAMN05444359_13646"/>
<accession>A0A1H9NFX6</accession>
<dbReference type="GO" id="GO:0030203">
    <property type="term" value="P:glycosaminoglycan metabolic process"/>
    <property type="evidence" value="ECO:0007669"/>
    <property type="project" value="TreeGrafter"/>
</dbReference>
<evidence type="ECO:0000256" key="6">
    <source>
        <dbReference type="PIRSR" id="PIRSR625705-1"/>
    </source>
</evidence>
<dbReference type="EC" id="3.2.1.52" evidence="3"/>
<evidence type="ECO:0000259" key="8">
    <source>
        <dbReference type="Pfam" id="PF00728"/>
    </source>
</evidence>
<evidence type="ECO:0000256" key="2">
    <source>
        <dbReference type="ARBA" id="ARBA00006285"/>
    </source>
</evidence>
<dbReference type="SUPFAM" id="SSF55545">
    <property type="entry name" value="beta-N-acetylhexosaminidase-like domain"/>
    <property type="match status" value="1"/>
</dbReference>
<dbReference type="InterPro" id="IPR017853">
    <property type="entry name" value="GH"/>
</dbReference>
<evidence type="ECO:0000313" key="12">
    <source>
        <dbReference type="Proteomes" id="UP000199021"/>
    </source>
</evidence>
<feature type="domain" description="Beta-hexosaminidase bacterial type N-terminal" evidence="9">
    <location>
        <begin position="46"/>
        <end position="151"/>
    </location>
</feature>
<sequence length="799" mass="88708">MCHKNRIGTLNFEPMLRFFFPLLLIFLLCTCGRAPKSELLVGKTLIIPQPLEQTEGQGHFAIAEDLVISVENETQGSLLVSFLDQVNDITGRRPGVMVKGDTKFRLTTDSSLPPEGYLLDVKPEEVEIKAADNAGFFYAIQTLHQLLPHPASGTPHPAPVTSHPASGTPHPAPALALPPVAIKDAPNFGWRGYMLDVSRHFFTVEEVKQVIDNIAELKMNRFHWHLTDDQGWRIEIKSYPKLTSVGAWRADRTNTDENISDWWGRAPLQPDEKPTYGGFYTQDEVREVVAYAKARYIEVIPEIDMPGHAQAAVAAYPEIGCVKALPAVATGGVFRYNTINPGKKETYAFAEAVLNEVMDLFPYDYLHIGGDECNKEQWKIDPDAQRMMQEQGLKTEEELQSYFIRRMEKIINARGKKMIGWDEILEGGLAPNAVVMSWRGEEGGIASAKAGHEVIMTPSKYTYLDLKQGHDDMEPNLGYSKAHLSTVYNYEVIPEGFTPEQAAMIKGIQANMWTESISDWGKYTYMTYPRLFAVAENAWTSPERKNWDDFIQRLLHANERLDGQGIRYAGSAFTPWIHHVGVGDGIEVRLETEANGLDVHYTLDGSVPDTSSAPYTMPFRIGPEGIVRAQSFINGEPVGYTASLDLPIHKAAGMAVADAEGKALPKLSNLQYARLTPVDTNWHKFPANEVTLTLQFDEPTEVSSLQFSTLRYTISGIYPLVEVEVLGAAAGAKFSSLASLDQAAAAALQGRNKVSSQIDFPAAEVTRLRVKLKTFNSIPAGHHKAGSRARIYLDELVVE</sequence>
<keyword evidence="5" id="KW-0326">Glycosidase</keyword>
<feature type="active site" description="Proton donor" evidence="6">
    <location>
        <position position="372"/>
    </location>
</feature>
<dbReference type="PANTHER" id="PTHR22600">
    <property type="entry name" value="BETA-HEXOSAMINIDASE"/>
    <property type="match status" value="1"/>
</dbReference>
<dbReference type="InterPro" id="IPR029018">
    <property type="entry name" value="Hex-like_dom2"/>
</dbReference>
<dbReference type="Proteomes" id="UP000199021">
    <property type="component" value="Unassembled WGS sequence"/>
</dbReference>
<dbReference type="InterPro" id="IPR015882">
    <property type="entry name" value="HEX_bac_N"/>
</dbReference>
<dbReference type="Gene3D" id="3.20.20.80">
    <property type="entry name" value="Glycosidases"/>
    <property type="match status" value="1"/>
</dbReference>
<organism evidence="11 12">
    <name type="scientific">Neolewinella agarilytica</name>
    <dbReference type="NCBI Taxonomy" id="478744"/>
    <lineage>
        <taxon>Bacteria</taxon>
        <taxon>Pseudomonadati</taxon>
        <taxon>Bacteroidota</taxon>
        <taxon>Saprospiria</taxon>
        <taxon>Saprospirales</taxon>
        <taxon>Lewinellaceae</taxon>
        <taxon>Neolewinella</taxon>
    </lineage>
</organism>
<proteinExistence type="inferred from homology"/>
<evidence type="ECO:0000256" key="3">
    <source>
        <dbReference type="ARBA" id="ARBA00012663"/>
    </source>
</evidence>
<keyword evidence="4" id="KW-0378">Hydrolase</keyword>
<evidence type="ECO:0000256" key="4">
    <source>
        <dbReference type="ARBA" id="ARBA00022801"/>
    </source>
</evidence>
<dbReference type="PRINTS" id="PR00738">
    <property type="entry name" value="GLHYDRLASE20"/>
</dbReference>
<gene>
    <name evidence="11" type="ORF">SAMN05444359_13646</name>
</gene>
<evidence type="ECO:0000256" key="5">
    <source>
        <dbReference type="ARBA" id="ARBA00023295"/>
    </source>
</evidence>
<evidence type="ECO:0000259" key="10">
    <source>
        <dbReference type="Pfam" id="PF13290"/>
    </source>
</evidence>
<protein>
    <recommendedName>
        <fullName evidence="3">beta-N-acetylhexosaminidase</fullName>
        <ecNumber evidence="3">3.2.1.52</ecNumber>
    </recommendedName>
</protein>
<evidence type="ECO:0000256" key="1">
    <source>
        <dbReference type="ARBA" id="ARBA00001231"/>
    </source>
</evidence>
<dbReference type="SUPFAM" id="SSF51445">
    <property type="entry name" value="(Trans)glycosidases"/>
    <property type="match status" value="1"/>
</dbReference>
<feature type="region of interest" description="Disordered" evidence="7">
    <location>
        <begin position="148"/>
        <end position="169"/>
    </location>
</feature>
<evidence type="ECO:0000313" key="11">
    <source>
        <dbReference type="EMBL" id="SER34788.1"/>
    </source>
</evidence>
<feature type="domain" description="GH29D-like beta-sandwich" evidence="10">
    <location>
        <begin position="585"/>
        <end position="633"/>
    </location>
</feature>
<dbReference type="GO" id="GO:0016020">
    <property type="term" value="C:membrane"/>
    <property type="evidence" value="ECO:0007669"/>
    <property type="project" value="TreeGrafter"/>
</dbReference>
<dbReference type="GO" id="GO:0005975">
    <property type="term" value="P:carbohydrate metabolic process"/>
    <property type="evidence" value="ECO:0007669"/>
    <property type="project" value="InterPro"/>
</dbReference>
<dbReference type="Gene3D" id="3.30.379.10">
    <property type="entry name" value="Chitobiase/beta-hexosaminidase domain 2-like"/>
    <property type="match status" value="1"/>
</dbReference>
<comment type="similarity">
    <text evidence="2">Belongs to the glycosyl hydrolase 20 family.</text>
</comment>
<evidence type="ECO:0000256" key="7">
    <source>
        <dbReference type="SAM" id="MobiDB-lite"/>
    </source>
</evidence>
<dbReference type="AlphaFoldDB" id="A0A1H9NFX6"/>
<dbReference type="Pfam" id="PF00728">
    <property type="entry name" value="Glyco_hydro_20"/>
    <property type="match status" value="1"/>
</dbReference>
<dbReference type="EMBL" id="FOFB01000036">
    <property type="protein sequence ID" value="SER34788.1"/>
    <property type="molecule type" value="Genomic_DNA"/>
</dbReference>
<dbReference type="PANTHER" id="PTHR22600:SF57">
    <property type="entry name" value="BETA-N-ACETYLHEXOSAMINIDASE"/>
    <property type="match status" value="1"/>
</dbReference>
<dbReference type="Pfam" id="PF02838">
    <property type="entry name" value="Glyco_hydro_20b"/>
    <property type="match status" value="1"/>
</dbReference>
<dbReference type="Pfam" id="PF13290">
    <property type="entry name" value="CHB_HEX_C_1"/>
    <property type="match status" value="1"/>
</dbReference>